<comment type="caution">
    <text evidence="2">The sequence shown here is derived from an EMBL/GenBank/DDBJ whole genome shotgun (WGS) entry which is preliminary data.</text>
</comment>
<organism evidence="2 3">
    <name type="scientific">Cetraspora pellucida</name>
    <dbReference type="NCBI Taxonomy" id="1433469"/>
    <lineage>
        <taxon>Eukaryota</taxon>
        <taxon>Fungi</taxon>
        <taxon>Fungi incertae sedis</taxon>
        <taxon>Mucoromycota</taxon>
        <taxon>Glomeromycotina</taxon>
        <taxon>Glomeromycetes</taxon>
        <taxon>Diversisporales</taxon>
        <taxon>Gigasporaceae</taxon>
        <taxon>Cetraspora</taxon>
    </lineage>
</organism>
<proteinExistence type="predicted"/>
<dbReference type="Proteomes" id="UP000789759">
    <property type="component" value="Unassembled WGS sequence"/>
</dbReference>
<dbReference type="OrthoDB" id="2374153at2759"/>
<evidence type="ECO:0000313" key="3">
    <source>
        <dbReference type="Proteomes" id="UP000789759"/>
    </source>
</evidence>
<dbReference type="AlphaFoldDB" id="A0A9N8YVP1"/>
<evidence type="ECO:0000313" key="2">
    <source>
        <dbReference type="EMBL" id="CAG8452424.1"/>
    </source>
</evidence>
<dbReference type="EMBL" id="CAJVQA010000047">
    <property type="protein sequence ID" value="CAG8452424.1"/>
    <property type="molecule type" value="Genomic_DNA"/>
</dbReference>
<protein>
    <submittedName>
        <fullName evidence="2">775_t:CDS:1</fullName>
    </submittedName>
</protein>
<gene>
    <name evidence="2" type="ORF">CPELLU_LOCUS213</name>
</gene>
<keyword evidence="3" id="KW-1185">Reference proteome</keyword>
<accession>A0A9N8YVP1</accession>
<feature type="region of interest" description="Disordered" evidence="1">
    <location>
        <begin position="1"/>
        <end position="26"/>
    </location>
</feature>
<sequence length="408" mass="45196">MAPNSFITPGGIQQRPEVNVNESPQTGTLSSNYFTQSWSEWTSLVSQQKPQIPKPPTDSLKLQQYIINSNGWWPVFGGEPKLKRKCDFSTSAFVVSPMSRQTPVSLVPSEFSKRRKIHNCPHFSSQFSCKNYLAVEWDPEENEFRTAEPPRTTTSALPQENFAAVTSRILLVRRLKAKQGNMLKGDAASRFRKNILVRVAQGGVTYGDINTVIESPANDADVIIKRPWRDGTTEPGEGTFEELKSLRHRRASELNLRRNCQIFPNATSAHELLEQAREYFRVHKGKNRIIFIPPHIRGLFPTLVGGLSSPPLPSANRRGASPVIGKFEGSCGSSLSFTASPNETVCISSAAPSSSRNQRPPGYHYGGIIVPSISSNVRQTAQDSSDSSFVHNRDYFGHASSPPIAKIM</sequence>
<evidence type="ECO:0000256" key="1">
    <source>
        <dbReference type="SAM" id="MobiDB-lite"/>
    </source>
</evidence>
<name>A0A9N8YVP1_9GLOM</name>
<reference evidence="2" key="1">
    <citation type="submission" date="2021-06" db="EMBL/GenBank/DDBJ databases">
        <authorList>
            <person name="Kallberg Y."/>
            <person name="Tangrot J."/>
            <person name="Rosling A."/>
        </authorList>
    </citation>
    <scope>NUCLEOTIDE SEQUENCE</scope>
    <source>
        <strain evidence="2">FL966</strain>
    </source>
</reference>